<evidence type="ECO:0000313" key="1">
    <source>
        <dbReference type="EMBL" id="KAF7832051.1"/>
    </source>
</evidence>
<protein>
    <submittedName>
        <fullName evidence="1">Uncharacterized protein</fullName>
    </submittedName>
</protein>
<gene>
    <name evidence="1" type="ORF">G2W53_014384</name>
</gene>
<dbReference type="Proteomes" id="UP000634136">
    <property type="component" value="Unassembled WGS sequence"/>
</dbReference>
<proteinExistence type="predicted"/>
<name>A0A835C6B9_9FABA</name>
<keyword evidence="2" id="KW-1185">Reference proteome</keyword>
<sequence>MQIVFGHNLTHLPRDHESLSSIKSTRIPKYNAKRSVRLSCASTRLNLYFLSSFEIQSRFSIQDVLRYDLTHLQCDHESYSSIKFYRFPKYIAKRSV</sequence>
<reference evidence="1" key="1">
    <citation type="submission" date="2020-09" db="EMBL/GenBank/DDBJ databases">
        <title>Genome-Enabled Discovery of Anthraquinone Biosynthesis in Senna tora.</title>
        <authorList>
            <person name="Kang S.-H."/>
            <person name="Pandey R.P."/>
            <person name="Lee C.-M."/>
            <person name="Sim J.-S."/>
            <person name="Jeong J.-T."/>
            <person name="Choi B.-S."/>
            <person name="Jung M."/>
            <person name="Ginzburg D."/>
            <person name="Zhao K."/>
            <person name="Won S.Y."/>
            <person name="Oh T.-J."/>
            <person name="Yu Y."/>
            <person name="Kim N.-H."/>
            <person name="Lee O.R."/>
            <person name="Lee T.-H."/>
            <person name="Bashyal P."/>
            <person name="Kim T.-S."/>
            <person name="Lee W.-H."/>
            <person name="Kawkins C."/>
            <person name="Kim C.-K."/>
            <person name="Kim J.S."/>
            <person name="Ahn B.O."/>
            <person name="Rhee S.Y."/>
            <person name="Sohng J.K."/>
        </authorList>
    </citation>
    <scope>NUCLEOTIDE SEQUENCE</scope>
    <source>
        <tissue evidence="1">Leaf</tissue>
    </source>
</reference>
<accession>A0A835C6B9</accession>
<dbReference type="AlphaFoldDB" id="A0A835C6B9"/>
<organism evidence="1 2">
    <name type="scientific">Senna tora</name>
    <dbReference type="NCBI Taxonomy" id="362788"/>
    <lineage>
        <taxon>Eukaryota</taxon>
        <taxon>Viridiplantae</taxon>
        <taxon>Streptophyta</taxon>
        <taxon>Embryophyta</taxon>
        <taxon>Tracheophyta</taxon>
        <taxon>Spermatophyta</taxon>
        <taxon>Magnoliopsida</taxon>
        <taxon>eudicotyledons</taxon>
        <taxon>Gunneridae</taxon>
        <taxon>Pentapetalae</taxon>
        <taxon>rosids</taxon>
        <taxon>fabids</taxon>
        <taxon>Fabales</taxon>
        <taxon>Fabaceae</taxon>
        <taxon>Caesalpinioideae</taxon>
        <taxon>Cassia clade</taxon>
        <taxon>Senna</taxon>
    </lineage>
</organism>
<comment type="caution">
    <text evidence="1">The sequence shown here is derived from an EMBL/GenBank/DDBJ whole genome shotgun (WGS) entry which is preliminary data.</text>
</comment>
<dbReference type="EMBL" id="JAAIUW010000005">
    <property type="protein sequence ID" value="KAF7832051.1"/>
    <property type="molecule type" value="Genomic_DNA"/>
</dbReference>
<evidence type="ECO:0000313" key="2">
    <source>
        <dbReference type="Proteomes" id="UP000634136"/>
    </source>
</evidence>